<evidence type="ECO:0000313" key="3">
    <source>
        <dbReference type="Proteomes" id="UP000321230"/>
    </source>
</evidence>
<gene>
    <name evidence="2" type="ORF">GWA01_08060</name>
</gene>
<dbReference type="OrthoDB" id="7282626at2"/>
<dbReference type="EMBL" id="BJUZ01000001">
    <property type="protein sequence ID" value="GEK93036.1"/>
    <property type="molecule type" value="Genomic_DNA"/>
</dbReference>
<keyword evidence="3" id="KW-1185">Reference proteome</keyword>
<accession>A0A511AY04</accession>
<evidence type="ECO:0000313" key="2">
    <source>
        <dbReference type="EMBL" id="GEK93036.1"/>
    </source>
</evidence>
<organism evidence="2 3">
    <name type="scientific">Gluconobacter wancherniae NBRC 103581</name>
    <dbReference type="NCBI Taxonomy" id="656744"/>
    <lineage>
        <taxon>Bacteria</taxon>
        <taxon>Pseudomonadati</taxon>
        <taxon>Pseudomonadota</taxon>
        <taxon>Alphaproteobacteria</taxon>
        <taxon>Acetobacterales</taxon>
        <taxon>Acetobacteraceae</taxon>
        <taxon>Gluconobacter</taxon>
    </lineage>
</organism>
<proteinExistence type="predicted"/>
<dbReference type="AlphaFoldDB" id="A0A511AY04"/>
<dbReference type="Proteomes" id="UP000321230">
    <property type="component" value="Unassembled WGS sequence"/>
</dbReference>
<sequence length="130" mass="14113">MMQSAWQSKGVLVFWPLVLLAIIIRLSVGSLPLPQFLLDDPFKQLASLSTLCDSQDLGKHSPDHHHAADIGDGIAVIDDLLTILAIGCAVAVLLVFSGTSRRVVWCFPPVRAPPLWRLSGIYAQGPPHLI</sequence>
<name>A0A511AY04_9PROT</name>
<keyword evidence="1" id="KW-0812">Transmembrane</keyword>
<feature type="transmembrane region" description="Helical" evidence="1">
    <location>
        <begin position="80"/>
        <end position="98"/>
    </location>
</feature>
<evidence type="ECO:0000256" key="1">
    <source>
        <dbReference type="SAM" id="Phobius"/>
    </source>
</evidence>
<reference evidence="2 3" key="1">
    <citation type="submission" date="2019-07" db="EMBL/GenBank/DDBJ databases">
        <title>Whole genome shotgun sequence of Gluconobacter wancherniae NBRC 103581.</title>
        <authorList>
            <person name="Hosoyama A."/>
            <person name="Uohara A."/>
            <person name="Ohji S."/>
            <person name="Ichikawa N."/>
        </authorList>
    </citation>
    <scope>NUCLEOTIDE SEQUENCE [LARGE SCALE GENOMIC DNA]</scope>
    <source>
        <strain evidence="2 3">NBRC 103581</strain>
    </source>
</reference>
<keyword evidence="1" id="KW-1133">Transmembrane helix</keyword>
<comment type="caution">
    <text evidence="2">The sequence shown here is derived from an EMBL/GenBank/DDBJ whole genome shotgun (WGS) entry which is preliminary data.</text>
</comment>
<protein>
    <submittedName>
        <fullName evidence="2">Uncharacterized protein</fullName>
    </submittedName>
</protein>
<keyword evidence="1" id="KW-0472">Membrane</keyword>
<feature type="transmembrane region" description="Helical" evidence="1">
    <location>
        <begin position="12"/>
        <end position="33"/>
    </location>
</feature>